<dbReference type="InterPro" id="IPR027417">
    <property type="entry name" value="P-loop_NTPase"/>
</dbReference>
<accession>A0A6G1IG70</accession>
<reference evidence="3" key="1">
    <citation type="journal article" date="2020" name="Stud. Mycol.">
        <title>101 Dothideomycetes genomes: a test case for predicting lifestyles and emergence of pathogens.</title>
        <authorList>
            <person name="Haridas S."/>
            <person name="Albert R."/>
            <person name="Binder M."/>
            <person name="Bloem J."/>
            <person name="Labutti K."/>
            <person name="Salamov A."/>
            <person name="Andreopoulos B."/>
            <person name="Baker S."/>
            <person name="Barry K."/>
            <person name="Bills G."/>
            <person name="Bluhm B."/>
            <person name="Cannon C."/>
            <person name="Castanera R."/>
            <person name="Culley D."/>
            <person name="Daum C."/>
            <person name="Ezra D."/>
            <person name="Gonzalez J."/>
            <person name="Henrissat B."/>
            <person name="Kuo A."/>
            <person name="Liang C."/>
            <person name="Lipzen A."/>
            <person name="Lutzoni F."/>
            <person name="Magnuson J."/>
            <person name="Mondo S."/>
            <person name="Nolan M."/>
            <person name="Ohm R."/>
            <person name="Pangilinan J."/>
            <person name="Park H.-J."/>
            <person name="Ramirez L."/>
            <person name="Alfaro M."/>
            <person name="Sun H."/>
            <person name="Tritt A."/>
            <person name="Yoshinaga Y."/>
            <person name="Zwiers L.-H."/>
            <person name="Turgeon B."/>
            <person name="Goodwin S."/>
            <person name="Spatafora J."/>
            <person name="Crous P."/>
            <person name="Grigoriev I."/>
        </authorList>
    </citation>
    <scope>NUCLEOTIDE SEQUENCE</scope>
    <source>
        <strain evidence="3">CBS 122367</strain>
    </source>
</reference>
<gene>
    <name evidence="3" type="ORF">K458DRAFT_379052</name>
</gene>
<evidence type="ECO:0000259" key="2">
    <source>
        <dbReference type="Pfam" id="PF24883"/>
    </source>
</evidence>
<dbReference type="EMBL" id="MU005626">
    <property type="protein sequence ID" value="KAF2677088.1"/>
    <property type="molecule type" value="Genomic_DNA"/>
</dbReference>
<name>A0A6G1IG70_9PLEO</name>
<dbReference type="OrthoDB" id="195446at2759"/>
<evidence type="ECO:0000313" key="4">
    <source>
        <dbReference type="Proteomes" id="UP000799291"/>
    </source>
</evidence>
<keyword evidence="1" id="KW-0677">Repeat</keyword>
<feature type="domain" description="Nephrocystin 3-like N-terminal" evidence="2">
    <location>
        <begin position="197"/>
        <end position="359"/>
    </location>
</feature>
<keyword evidence="4" id="KW-1185">Reference proteome</keyword>
<evidence type="ECO:0000256" key="1">
    <source>
        <dbReference type="ARBA" id="ARBA00022737"/>
    </source>
</evidence>
<feature type="non-terminal residue" evidence="3">
    <location>
        <position position="446"/>
    </location>
</feature>
<protein>
    <recommendedName>
        <fullName evidence="2">Nephrocystin 3-like N-terminal domain-containing protein</fullName>
    </recommendedName>
</protein>
<organism evidence="3 4">
    <name type="scientific">Lentithecium fluviatile CBS 122367</name>
    <dbReference type="NCBI Taxonomy" id="1168545"/>
    <lineage>
        <taxon>Eukaryota</taxon>
        <taxon>Fungi</taxon>
        <taxon>Dikarya</taxon>
        <taxon>Ascomycota</taxon>
        <taxon>Pezizomycotina</taxon>
        <taxon>Dothideomycetes</taxon>
        <taxon>Pleosporomycetidae</taxon>
        <taxon>Pleosporales</taxon>
        <taxon>Massarineae</taxon>
        <taxon>Lentitheciaceae</taxon>
        <taxon>Lentithecium</taxon>
    </lineage>
</organism>
<dbReference type="InterPro" id="IPR056884">
    <property type="entry name" value="NPHP3-like_N"/>
</dbReference>
<dbReference type="PANTHER" id="PTHR10039">
    <property type="entry name" value="AMELOGENIN"/>
    <property type="match status" value="1"/>
</dbReference>
<sequence>MDPLSATGSIVAVLQLSTKVLGYLNDVKDASKDRARCAIEAANLNSLLTALRFRLEEGDFSQWHNSVRALGVENGPLDQFKQALEELQSRMTGGRAKRLGDKLMWKFKKEEIASILSRMECLKSLVQIALQMDQFKLSRAIKDCGDATYINTEIMRNDTSYLRHENALAKHSKLLAWLSPLDFPAQHSDIISRRQEGTGHWFLDAPEVTKWLDQPNGTLFCRGIPGAGKTMLAAIVVDHLLRGKQSDSVGVAYAYCNYKTQKEQDATGLLAAILKQLVQARPSVMEPVERLNIAKQQGIPSVAEITTTLQAVLASFSTMYVIIDAMDECRDDDGTRGKLLTILGDLQVKTDLRLMVTSRFMLEIKDKFQKALRMEVRARGEDIAQFVAGQIYRLPKCIQHDTVLQRMVQSKIVGSVDGMFLLARLHTESLLDKRTPKDVKLTLHKL</sequence>
<dbReference type="Gene3D" id="3.40.50.300">
    <property type="entry name" value="P-loop containing nucleotide triphosphate hydrolases"/>
    <property type="match status" value="1"/>
</dbReference>
<dbReference type="Proteomes" id="UP000799291">
    <property type="component" value="Unassembled WGS sequence"/>
</dbReference>
<dbReference type="AlphaFoldDB" id="A0A6G1IG70"/>
<evidence type="ECO:0000313" key="3">
    <source>
        <dbReference type="EMBL" id="KAF2677088.1"/>
    </source>
</evidence>
<dbReference type="PANTHER" id="PTHR10039:SF15">
    <property type="entry name" value="NACHT DOMAIN-CONTAINING PROTEIN"/>
    <property type="match status" value="1"/>
</dbReference>
<dbReference type="Pfam" id="PF24883">
    <property type="entry name" value="NPHP3_N"/>
    <property type="match status" value="1"/>
</dbReference>
<proteinExistence type="predicted"/>
<dbReference type="SUPFAM" id="SSF52540">
    <property type="entry name" value="P-loop containing nucleoside triphosphate hydrolases"/>
    <property type="match status" value="1"/>
</dbReference>